<proteinExistence type="predicted"/>
<keyword evidence="3" id="KW-1185">Reference proteome</keyword>
<name>A0ABT1Y4B3_9FIRM</name>
<reference evidence="2 3" key="1">
    <citation type="submission" date="2022-08" db="EMBL/GenBank/DDBJ databases">
        <title>Proteogenomics of the novel Dehalobacterium formicoaceticum strain EZ94 highlights a key role of methyltransferases during anaerobic dichloromethane degradation.</title>
        <authorList>
            <person name="Wasmund K."/>
        </authorList>
    </citation>
    <scope>NUCLEOTIDE SEQUENCE [LARGE SCALE GENOMIC DNA]</scope>
    <source>
        <strain evidence="2 3">EZ94</strain>
    </source>
</reference>
<evidence type="ECO:0000256" key="1">
    <source>
        <dbReference type="SAM" id="Coils"/>
    </source>
</evidence>
<sequence length="1169" mass="130018">MNKGDNHLYVPVILKGMMVGKLPQGDWYTDISDDFKRLIFSALGEDVPSQLTSMRQVPKGVHLHWSLPDALTQGIQRVDKAGQGDVVYPPVPNRWLLTRLWLGKGGDDSEQASSRSWVIEGDALFPSRRAELGNLGSPSRPELGDLKQPYRYLGRSYPAEGTAPPQPAEILSPLTAVAPGNPTYTAYYPTCRNVFGLYDDMTDLAGRSLTNVNLSYSLCGWYGDTTQDPLVGISNAEECMEKLSWRPPVDTSFPARTICQGMLCGMEWTDGDTDYSAQIPLGLKKPEVAVGNTSAEALAALLAWKEPAIRQGERMLQHLMTRNHTLAANQDSLMEAEKRLHDARFGSQSPVRRLTLSGIGEEAATREPDQRTAALLAQVNVLYEELAQGQYALSAQQEQVYDLWYRYMLISAQRPSAKNRQLMEECQNRIKELANPINRQKNAVKALEKQIEEQEGELVRSVNSLFEISYLSGQRYWKPGNIVLLLANVPRSFSHGLDGRFSEDGLLKVRDKVISTMTVQSIPNLLDQTVAISAAELLSGPPAADACPSGSGPVMECLLLSPSFSALIARHLIKKTGRPVEETKVAALAQQIAKLQAALTGPALYKDFSSMELSQAAGMDADFPDKNAVEYWQQPWFPLYLEWQARYYPDPELIAQTPSLKNWTRRGTDFVYTGPDISADRGMAVSGRIVITPHGAVQLSEAAQKALGDTLGTENLSVLSQSLSGLHEQMMMQDLELQFPLFDFADGNPQLARDTGILLTGYQPERPLFDTLFSPIRGGYLVINNLYLIDSFGQFQDIDLDGCAVSDNLRDHETIFQKRIMLPPRHLQPLRINFEWRPAAADFPGSPPICGWLVPSLLESSLLVFDPDGQLLGSLQRIGDKALPVVWKQPPETGGKTAELPPDINNELRAFLSEILRAAREDQTDLLSDLLSSLDQSLWNTNPASLQHNVMGVYLGRPLALVQANIRLEPMHPPRAYKSLDLLSPPPPFSDVNVEQTSFQVRIGQREKHNDGVIGFFVDHDYRTLYLGVEQVPAKPYFSKQGWINLHPRWDGHPTALTLLMDPMGEINFDSGILPVKTIRIDDAVVSRALEKLYHTVLTAPVLAVPGEFSLPFPSLEAKEWHWIGFSGSGQWEEITDLQRSQARPFFSAAQAYAREGWLKLRKADVEEE</sequence>
<keyword evidence="1" id="KW-0175">Coiled coil</keyword>
<gene>
    <name evidence="2" type="ORF">NVS47_09365</name>
</gene>
<dbReference type="RefSeq" id="WP_257913291.1">
    <property type="nucleotide sequence ID" value="NZ_JANPWE010000004.1"/>
</dbReference>
<dbReference type="Proteomes" id="UP001524944">
    <property type="component" value="Unassembled WGS sequence"/>
</dbReference>
<evidence type="ECO:0000313" key="3">
    <source>
        <dbReference type="Proteomes" id="UP001524944"/>
    </source>
</evidence>
<accession>A0ABT1Y4B3</accession>
<comment type="caution">
    <text evidence="2">The sequence shown here is derived from an EMBL/GenBank/DDBJ whole genome shotgun (WGS) entry which is preliminary data.</text>
</comment>
<evidence type="ECO:0000313" key="2">
    <source>
        <dbReference type="EMBL" id="MCR6545714.1"/>
    </source>
</evidence>
<dbReference type="EMBL" id="JANPWE010000004">
    <property type="protein sequence ID" value="MCR6545714.1"/>
    <property type="molecule type" value="Genomic_DNA"/>
</dbReference>
<feature type="coiled-coil region" evidence="1">
    <location>
        <begin position="430"/>
        <end position="464"/>
    </location>
</feature>
<organism evidence="2 3">
    <name type="scientific">Dehalobacterium formicoaceticum</name>
    <dbReference type="NCBI Taxonomy" id="51515"/>
    <lineage>
        <taxon>Bacteria</taxon>
        <taxon>Bacillati</taxon>
        <taxon>Bacillota</taxon>
        <taxon>Clostridia</taxon>
        <taxon>Eubacteriales</taxon>
        <taxon>Peptococcaceae</taxon>
        <taxon>Dehalobacterium</taxon>
    </lineage>
</organism>
<protein>
    <submittedName>
        <fullName evidence="2">Uncharacterized protein</fullName>
    </submittedName>
</protein>